<dbReference type="InterPro" id="IPR045357">
    <property type="entry name" value="Aminopeptidase_N-like_N"/>
</dbReference>
<dbReference type="Pfam" id="PF01433">
    <property type="entry name" value="Peptidase_M1"/>
    <property type="match status" value="1"/>
</dbReference>
<dbReference type="InterPro" id="IPR050344">
    <property type="entry name" value="Peptidase_M1_aminopeptidases"/>
</dbReference>
<evidence type="ECO:0000256" key="6">
    <source>
        <dbReference type="ARBA" id="ARBA00022438"/>
    </source>
</evidence>
<dbReference type="GO" id="GO:0016020">
    <property type="term" value="C:membrane"/>
    <property type="evidence" value="ECO:0007669"/>
    <property type="project" value="TreeGrafter"/>
</dbReference>
<keyword evidence="9" id="KW-0378">Hydrolase</keyword>
<evidence type="ECO:0000256" key="11">
    <source>
        <dbReference type="ARBA" id="ARBA00023049"/>
    </source>
</evidence>
<dbReference type="SUPFAM" id="SSF55486">
    <property type="entry name" value="Metalloproteases ('zincins'), catalytic domain"/>
    <property type="match status" value="1"/>
</dbReference>
<dbReference type="CDD" id="cd09603">
    <property type="entry name" value="M1_APN_like"/>
    <property type="match status" value="1"/>
</dbReference>
<dbReference type="GO" id="GO:0008270">
    <property type="term" value="F:zinc ion binding"/>
    <property type="evidence" value="ECO:0007669"/>
    <property type="project" value="InterPro"/>
</dbReference>
<gene>
    <name evidence="14" type="ORF">SAMN04488055_3402</name>
</gene>
<dbReference type="InterPro" id="IPR014782">
    <property type="entry name" value="Peptidase_M1_dom"/>
</dbReference>
<comment type="similarity">
    <text evidence="3">Belongs to the peptidase M1 family.</text>
</comment>
<dbReference type="Proteomes" id="UP000185003">
    <property type="component" value="Unassembled WGS sequence"/>
</dbReference>
<organism evidence="14 15">
    <name type="scientific">Chitinophaga niabensis</name>
    <dbReference type="NCBI Taxonomy" id="536979"/>
    <lineage>
        <taxon>Bacteria</taxon>
        <taxon>Pseudomonadati</taxon>
        <taxon>Bacteroidota</taxon>
        <taxon>Chitinophagia</taxon>
        <taxon>Chitinophagales</taxon>
        <taxon>Chitinophagaceae</taxon>
        <taxon>Chitinophaga</taxon>
    </lineage>
</organism>
<dbReference type="STRING" id="536979.SAMN04488055_3402"/>
<dbReference type="GO" id="GO:0006508">
    <property type="term" value="P:proteolysis"/>
    <property type="evidence" value="ECO:0007669"/>
    <property type="project" value="UniProtKB-KW"/>
</dbReference>
<dbReference type="InterPro" id="IPR016024">
    <property type="entry name" value="ARM-type_fold"/>
</dbReference>
<reference evidence="14 15" key="1">
    <citation type="submission" date="2016-11" db="EMBL/GenBank/DDBJ databases">
        <authorList>
            <person name="Jaros S."/>
            <person name="Januszkiewicz K."/>
            <person name="Wedrychowicz H."/>
        </authorList>
    </citation>
    <scope>NUCLEOTIDE SEQUENCE [LARGE SCALE GENOMIC DNA]</scope>
    <source>
        <strain evidence="14 15">DSM 24787</strain>
    </source>
</reference>
<keyword evidence="8" id="KW-0479">Metal-binding</keyword>
<proteinExistence type="inferred from homology"/>
<dbReference type="PRINTS" id="PR00756">
    <property type="entry name" value="ALADIPTASE"/>
</dbReference>
<feature type="domain" description="Aminopeptidase N-like N-terminal" evidence="13">
    <location>
        <begin position="66"/>
        <end position="271"/>
    </location>
</feature>
<evidence type="ECO:0000313" key="14">
    <source>
        <dbReference type="EMBL" id="SIO36278.1"/>
    </source>
</evidence>
<evidence type="ECO:0000313" key="15">
    <source>
        <dbReference type="Proteomes" id="UP000185003"/>
    </source>
</evidence>
<evidence type="ECO:0000259" key="13">
    <source>
        <dbReference type="Pfam" id="PF17900"/>
    </source>
</evidence>
<evidence type="ECO:0000256" key="8">
    <source>
        <dbReference type="ARBA" id="ARBA00022723"/>
    </source>
</evidence>
<accession>A0A1N6IW54</accession>
<dbReference type="AlphaFoldDB" id="A0A1N6IW54"/>
<dbReference type="InterPro" id="IPR042097">
    <property type="entry name" value="Aminopeptidase_N-like_N_sf"/>
</dbReference>
<keyword evidence="7" id="KW-0645">Protease</keyword>
<dbReference type="InterPro" id="IPR027268">
    <property type="entry name" value="Peptidase_M4/M1_CTD_sf"/>
</dbReference>
<dbReference type="GO" id="GO:0005615">
    <property type="term" value="C:extracellular space"/>
    <property type="evidence" value="ECO:0007669"/>
    <property type="project" value="TreeGrafter"/>
</dbReference>
<dbReference type="PANTHER" id="PTHR11533">
    <property type="entry name" value="PROTEASE M1 ZINC METALLOPROTEASE"/>
    <property type="match status" value="1"/>
</dbReference>
<dbReference type="Gene3D" id="1.25.10.10">
    <property type="entry name" value="Leucine-rich Repeat Variant"/>
    <property type="match status" value="1"/>
</dbReference>
<name>A0A1N6IW54_9BACT</name>
<dbReference type="SUPFAM" id="SSF48371">
    <property type="entry name" value="ARM repeat"/>
    <property type="match status" value="1"/>
</dbReference>
<evidence type="ECO:0000256" key="1">
    <source>
        <dbReference type="ARBA" id="ARBA00000098"/>
    </source>
</evidence>
<dbReference type="InterPro" id="IPR001930">
    <property type="entry name" value="Peptidase_M1"/>
</dbReference>
<feature type="domain" description="Peptidase M1 membrane alanine aminopeptidase" evidence="12">
    <location>
        <begin position="309"/>
        <end position="518"/>
    </location>
</feature>
<evidence type="ECO:0000256" key="3">
    <source>
        <dbReference type="ARBA" id="ARBA00010136"/>
    </source>
</evidence>
<evidence type="ECO:0000256" key="2">
    <source>
        <dbReference type="ARBA" id="ARBA00001947"/>
    </source>
</evidence>
<dbReference type="GO" id="GO:0043171">
    <property type="term" value="P:peptide catabolic process"/>
    <property type="evidence" value="ECO:0007669"/>
    <property type="project" value="TreeGrafter"/>
</dbReference>
<sequence>MGRAYFCLKQQFMHLQLKNTFSILLAGFAVIGLCAPVLAQSGEQSKEDPALQIYRSSPTKINNLVHTKLDVRFDYAKRQLNGKAWITLQPHFYPTDSLTLDAKGMDIKQVSLVQTSGAAVLKFPSEAMLKTAKTSPLKYEYDGKELRLKLNKTYKSSESYTVFVEYTAKPDEAEVKGSAAITDAKGLYFINPDGKDPKKPIQIWTQGETESSSVWFPTIDKTNQKTTSEISMTVDKKYVSLSNGKLVSQKPNADGTRTDTWRMELPHAPYLFMMAVGDFAVIKDQWRGKEVNYYVEKEYAPHAKAIFGNTPEMMTFYSKILGYDYPWVKYSQIIVRDYVSGAMENTTATIHGDFLQKTDRELLDDDDRQGEAVIAHELFHHWFGDLATCESWSNLTMNESFADYSEYLWFEHKFGKDAADEHAYSAMNNYMESAEYQGDHHLVRFHYHDKENMFDAITYQKGGRILNMLRNYVGDEAFFKALNLYLKQNAFKSTEAHQLRLAMEEVTGQDMNWFFNQWYFGEGYPTLDINYDYSQSGTAKVIISQKGDKVWDLPIAIDVYAGGKKERHNVRVTEKENTFSFPVSAKPDFINIDADKVLIVKKTDRRDLGTYVFQYKNAPNYLDRREAIEACLKQQTSNPAARATVIAALKDKYEGLRSLAIGGLKLDNNDIKTAALPILTDLAKSDAHSQVRAAAIKQLGRLKDVQYTSLFEGALKDRSYLVEGTALNALAELDIKKAYQLAKSMEKDARGLLGSGIASVYAKNGDVSDVPFFAQKLEESTGQDKIGAAIMYLNILGSVDDTQIVTKGIDEVVAVVENFNNSWVNNYIINLLTPMAKKKQEKAATASGDAKAALNKQAAYIQQAAQKIKENTKEE</sequence>
<protein>
    <recommendedName>
        <fullName evidence="5">Aminopeptidase N</fullName>
        <ecNumber evidence="4">3.4.11.2</ecNumber>
    </recommendedName>
</protein>
<evidence type="ECO:0000256" key="5">
    <source>
        <dbReference type="ARBA" id="ARBA00015611"/>
    </source>
</evidence>
<dbReference type="InterPro" id="IPR011989">
    <property type="entry name" value="ARM-like"/>
</dbReference>
<comment type="catalytic activity">
    <reaction evidence="1">
        <text>Release of an N-terminal amino acid, Xaa-|-Yaa- from a peptide, amide or arylamide. Xaa is preferably Ala, but may be most amino acids including Pro (slow action). When a terminal hydrophobic residue is followed by a prolyl residue, the two may be released as an intact Xaa-Pro dipeptide.</text>
        <dbReference type="EC" id="3.4.11.2"/>
    </reaction>
</comment>
<evidence type="ECO:0000256" key="10">
    <source>
        <dbReference type="ARBA" id="ARBA00022833"/>
    </source>
</evidence>
<keyword evidence="10" id="KW-0862">Zinc</keyword>
<keyword evidence="6 14" id="KW-0031">Aminopeptidase</keyword>
<dbReference type="EMBL" id="FSRA01000002">
    <property type="protein sequence ID" value="SIO36278.1"/>
    <property type="molecule type" value="Genomic_DNA"/>
</dbReference>
<evidence type="ECO:0000256" key="4">
    <source>
        <dbReference type="ARBA" id="ARBA00012564"/>
    </source>
</evidence>
<dbReference type="GO" id="GO:0042277">
    <property type="term" value="F:peptide binding"/>
    <property type="evidence" value="ECO:0007669"/>
    <property type="project" value="TreeGrafter"/>
</dbReference>
<dbReference type="GO" id="GO:0016285">
    <property type="term" value="F:alanyl aminopeptidase activity"/>
    <property type="evidence" value="ECO:0007669"/>
    <property type="project" value="UniProtKB-EC"/>
</dbReference>
<evidence type="ECO:0000256" key="7">
    <source>
        <dbReference type="ARBA" id="ARBA00022670"/>
    </source>
</evidence>
<evidence type="ECO:0000256" key="9">
    <source>
        <dbReference type="ARBA" id="ARBA00022801"/>
    </source>
</evidence>
<dbReference type="Gene3D" id="2.60.40.1730">
    <property type="entry name" value="tricorn interacting facor f3 domain"/>
    <property type="match status" value="1"/>
</dbReference>
<dbReference type="Pfam" id="PF17900">
    <property type="entry name" value="Peptidase_M1_N"/>
    <property type="match status" value="1"/>
</dbReference>
<dbReference type="PANTHER" id="PTHR11533:SF174">
    <property type="entry name" value="PUROMYCIN-SENSITIVE AMINOPEPTIDASE-RELATED"/>
    <property type="match status" value="1"/>
</dbReference>
<dbReference type="GO" id="GO:0070006">
    <property type="term" value="F:metalloaminopeptidase activity"/>
    <property type="evidence" value="ECO:0007669"/>
    <property type="project" value="TreeGrafter"/>
</dbReference>
<comment type="cofactor">
    <cofactor evidence="2">
        <name>Zn(2+)</name>
        <dbReference type="ChEBI" id="CHEBI:29105"/>
    </cofactor>
</comment>
<evidence type="ECO:0000259" key="12">
    <source>
        <dbReference type="Pfam" id="PF01433"/>
    </source>
</evidence>
<dbReference type="Pfam" id="PF13646">
    <property type="entry name" value="HEAT_2"/>
    <property type="match status" value="1"/>
</dbReference>
<dbReference type="SUPFAM" id="SSF63737">
    <property type="entry name" value="Leukotriene A4 hydrolase N-terminal domain"/>
    <property type="match status" value="1"/>
</dbReference>
<keyword evidence="15" id="KW-1185">Reference proteome</keyword>
<keyword evidence="11" id="KW-0482">Metalloprotease</keyword>
<dbReference type="Gene3D" id="1.10.390.10">
    <property type="entry name" value="Neutral Protease Domain 2"/>
    <property type="match status" value="1"/>
</dbReference>
<dbReference type="GO" id="GO:0005737">
    <property type="term" value="C:cytoplasm"/>
    <property type="evidence" value="ECO:0007669"/>
    <property type="project" value="TreeGrafter"/>
</dbReference>
<dbReference type="EC" id="3.4.11.2" evidence="4"/>